<dbReference type="InterPro" id="IPR001752">
    <property type="entry name" value="Kinesin_motor_dom"/>
</dbReference>
<accession>A0A5K0UA56</accession>
<dbReference type="SUPFAM" id="SSF52540">
    <property type="entry name" value="P-loop containing nucleoside triphosphate hydrolases"/>
    <property type="match status" value="1"/>
</dbReference>
<dbReference type="Gene3D" id="3.40.850.10">
    <property type="entry name" value="Kinesin motor domain"/>
    <property type="match status" value="1"/>
</dbReference>
<organism evidence="2 3">
    <name type="scientific">Yasminevirus sp. GU-2018</name>
    <dbReference type="NCBI Taxonomy" id="2420051"/>
    <lineage>
        <taxon>Viruses</taxon>
        <taxon>Varidnaviria</taxon>
        <taxon>Bamfordvirae</taxon>
        <taxon>Nucleocytoviricota</taxon>
        <taxon>Megaviricetes</taxon>
        <taxon>Imitervirales</taxon>
        <taxon>Mimiviridae</taxon>
        <taxon>Klosneuvirinae</taxon>
        <taxon>Yasminevirus</taxon>
        <taxon>Yasminevirus saudimassiliense</taxon>
    </lineage>
</organism>
<proteinExistence type="predicted"/>
<gene>
    <name evidence="2" type="ORF">YASMINEVIRUS_944</name>
</gene>
<dbReference type="EMBL" id="UPSH01000001">
    <property type="protein sequence ID" value="VBB18481.1"/>
    <property type="molecule type" value="Genomic_DNA"/>
</dbReference>
<name>A0A5K0UA56_9VIRU</name>
<evidence type="ECO:0000313" key="3">
    <source>
        <dbReference type="Proteomes" id="UP000594342"/>
    </source>
</evidence>
<protein>
    <recommendedName>
        <fullName evidence="1">Kinesin motor domain-containing protein</fullName>
    </recommendedName>
</protein>
<evidence type="ECO:0000313" key="2">
    <source>
        <dbReference type="EMBL" id="VBB18481.1"/>
    </source>
</evidence>
<dbReference type="GO" id="GO:0008017">
    <property type="term" value="F:microtubule binding"/>
    <property type="evidence" value="ECO:0007669"/>
    <property type="project" value="InterPro"/>
</dbReference>
<dbReference type="Pfam" id="PF00225">
    <property type="entry name" value="Kinesin"/>
    <property type="match status" value="1"/>
</dbReference>
<dbReference type="GO" id="GO:0005524">
    <property type="term" value="F:ATP binding"/>
    <property type="evidence" value="ECO:0007669"/>
    <property type="project" value="InterPro"/>
</dbReference>
<feature type="domain" description="Kinesin motor" evidence="1">
    <location>
        <begin position="1000"/>
        <end position="1253"/>
    </location>
</feature>
<comment type="caution">
    <text evidence="2">The sequence shown here is derived from an EMBL/GenBank/DDBJ whole genome shotgun (WGS) entry which is preliminary data.</text>
</comment>
<sequence length="1780" mass="203591">MDLVSDQDNAHIDMIKRECIKDHRDYIKSYVQHNGGREIHTNYRDGVKRYNDIKALMRDITLYHPTLMAFLLNPKESGLCTDQVCSAMINEGVTINSRTEGGLQFGGTRQQVSQTIEKVKSLFESLKTTDTDKIKETTDKLVQKLDSIDKRLESVVTNNGTVDTEKVLNNMVAVVDNLERFDPASKSYRKMTSAYDIYTPTKKFKGVDMKEISTLSNVSGEMIASYLDLLAVPDTVKKLINAVFSSDDSDQLTSQLRALYSSTSDVNIKRVISDIISKVDIESSSKNTKNMFKIKPVVVVEYVLPLLRTMKTELDPGKVARIDASYGKMIDDITAKKVEIDTLTDKLNKSASDTVDYMYGDNDERRREFAKIRSNILPKLREIISLVELYSSTIKSSDADFLPTKTLIDSYKKITISEKPYHQADMGLVTTKIMTHLDNYKLELTREAPDNRVLMNELTEFVQQCEEADMTRKISIYNEKTTSLEVGAFIEQYNSVVGESELSDHINIFMAEMYRNLLVKITKYAEAPVDTPLQKLAEQFGISNELLQRHVNIVRELNVKKVRDLVSHSTLDEFSKTRPVFDTLLAKVYGYDPKSNLSKSVVQILKESKTLMKHLKDKITTEKEARNFVHAYNISVYNLDLTALMSLGLPSDIKLIPRVYFLRDYTDRVYNNIFKDINEHRQQKANILGELVDESLKSSIDTPDEIYSPDFKRIKMMMDAEKRDSLKGGLLKKGSQKGGTIETIVKRVEGLAKLKLEYAESVKLYLDASDKYVMAYNDVYSYTRYLILIATNQFFTENYVVYKYLNKGLIELYKRITTRMVRDLDSGVTEPHIVYVRKYYNVVVRRLDVFLNKLSFFMRDPTELIDIKNIDSSSNEIRNDMILLNYFKPIIESYNEMFQNQITIYARLNDIVGEIDYQSKVFVSDHEKFKNSGCGYQVLTKNMEPDLALDLCAPAKTADVDMGGDATVMWSRQDACKPLKLPLELPQKRVNVGETLFPNEKPMIFTEVFDSVNFPENSDISKYMTLETQLAKKKGVCVLTYGYSGTGKTYTLFGNSNKQGVLQSTLVNINGLYKVKFRLFEIYGRGLPYDFYWNSPDKTSRINDIDHTIFHYVLENTGTNIQVQNTEDDLIAVKPKHFLPYIENNIRIGSSSNTYISVPKKDIKNVFGNFSTFTESIDKYRKGESGRSHIKNTLRIRETPNNPESSRSILVYDFKLYVGDESGSSAGPDGDNELDAVRFLIVDLPGREEISQTYIEPYLGNPVIKSMLDSGEKIDVTFTKNGEPTSVDPTVERVRMIITCMALNPMALAVFQPHIVVNTVNSLDKTVRNVVYGDSNGKGDITNEYEINQIGTKLNFLVKLTQDLKLEVVPPTDKRRNNTYGFGYETDYQCLGVGAVYVIYRLIEKSRFDIIEDIYRKIVDVEINKTLNDKIDSLDKTTGSSTELFSTLRGLIESKFKGERTAKTVRNLIEVIIGVSPKKGMTTLGYVDGVRQQLESLRSSVPEEHKKIDEIKASLKLILKYDYLMTPLEGIYINENIIGLIKYLSSRLIKDKTAIADIEVLNRTKVKQREMILSEQRNIARCWLMSKDEQYMTKVLEKSRSTRLEYMTKTLFNFEKTYNKSYFSWVPQEKAERTYFNNMYSGVMAYVPISDSSSSSDVSSQKHLVFITEQIVKQQRQLISVYASDKIYNFDKPLITDILAPYIESDETPTDQISVGAKSSAKQNAEPMSRVDIRNKTAIKDYKLFYLFGNYDDDQKTQFKCEHQLKLLKNTENFVKAIAN</sequence>
<dbReference type="InterPro" id="IPR027417">
    <property type="entry name" value="P-loop_NTPase"/>
</dbReference>
<dbReference type="GO" id="GO:0003777">
    <property type="term" value="F:microtubule motor activity"/>
    <property type="evidence" value="ECO:0007669"/>
    <property type="project" value="InterPro"/>
</dbReference>
<evidence type="ECO:0000259" key="1">
    <source>
        <dbReference type="Pfam" id="PF00225"/>
    </source>
</evidence>
<reference evidence="2 3" key="1">
    <citation type="submission" date="2018-10" db="EMBL/GenBank/DDBJ databases">
        <authorList>
            <consortium name="IHU Genomes"/>
        </authorList>
    </citation>
    <scope>NUCLEOTIDE SEQUENCE [LARGE SCALE GENOMIC DNA]</scope>
    <source>
        <strain evidence="2 3">A1</strain>
    </source>
</reference>
<dbReference type="Proteomes" id="UP000594342">
    <property type="component" value="Unassembled WGS sequence"/>
</dbReference>
<dbReference type="PRINTS" id="PR00380">
    <property type="entry name" value="KINESINHEAVY"/>
</dbReference>
<dbReference type="InterPro" id="IPR036961">
    <property type="entry name" value="Kinesin_motor_dom_sf"/>
</dbReference>
<dbReference type="GO" id="GO:0007018">
    <property type="term" value="P:microtubule-based movement"/>
    <property type="evidence" value="ECO:0007669"/>
    <property type="project" value="InterPro"/>
</dbReference>
<keyword evidence="3" id="KW-1185">Reference proteome</keyword>